<dbReference type="Proteomes" id="UP000738349">
    <property type="component" value="Unassembled WGS sequence"/>
</dbReference>
<accession>A0A9P9DZ26</accession>
<comment type="caution">
    <text evidence="2">The sequence shown here is derived from an EMBL/GenBank/DDBJ whole genome shotgun (WGS) entry which is preliminary data.</text>
</comment>
<name>A0A9P9DZ26_9HYPO</name>
<dbReference type="InterPro" id="IPR029226">
    <property type="entry name" value="Ecp2-like"/>
</dbReference>
<dbReference type="AlphaFoldDB" id="A0A9P9DZ26"/>
<proteinExistence type="predicted"/>
<evidence type="ECO:0000259" key="1">
    <source>
        <dbReference type="Pfam" id="PF14856"/>
    </source>
</evidence>
<reference evidence="2" key="1">
    <citation type="journal article" date="2021" name="Nat. Commun.">
        <title>Genetic determinants of endophytism in the Arabidopsis root mycobiome.</title>
        <authorList>
            <person name="Mesny F."/>
            <person name="Miyauchi S."/>
            <person name="Thiergart T."/>
            <person name="Pickel B."/>
            <person name="Atanasova L."/>
            <person name="Karlsson M."/>
            <person name="Huettel B."/>
            <person name="Barry K.W."/>
            <person name="Haridas S."/>
            <person name="Chen C."/>
            <person name="Bauer D."/>
            <person name="Andreopoulos W."/>
            <person name="Pangilinan J."/>
            <person name="LaButti K."/>
            <person name="Riley R."/>
            <person name="Lipzen A."/>
            <person name="Clum A."/>
            <person name="Drula E."/>
            <person name="Henrissat B."/>
            <person name="Kohler A."/>
            <person name="Grigoriev I.V."/>
            <person name="Martin F.M."/>
            <person name="Hacquard S."/>
        </authorList>
    </citation>
    <scope>NUCLEOTIDE SEQUENCE</scope>
    <source>
        <strain evidence="2">MPI-CAGE-AT-0147</strain>
    </source>
</reference>
<dbReference type="Pfam" id="PF14856">
    <property type="entry name" value="Hce2"/>
    <property type="match status" value="1"/>
</dbReference>
<feature type="domain" description="Ecp2 effector protein-like" evidence="1">
    <location>
        <begin position="33"/>
        <end position="128"/>
    </location>
</feature>
<keyword evidence="3" id="KW-1185">Reference proteome</keyword>
<gene>
    <name evidence="2" type="ORF">EDB81DRAFT_661428</name>
</gene>
<dbReference type="EMBL" id="JAGMUV010000018">
    <property type="protein sequence ID" value="KAH7129015.1"/>
    <property type="molecule type" value="Genomic_DNA"/>
</dbReference>
<sequence>MITTFLAMSQAAALPKTPQDAKSALEARASINDCGDSTFINQSSGGSPTVNDCRQIAYNIRNGGTWTVGAGGEHHQLVQYGTCAFGAQGDGSINAAYIGNQDIIDLINSSIDKFQWNGLVGAKGSMGCQSLKGLVGGATMNWGIYHT</sequence>
<organism evidence="2 3">
    <name type="scientific">Dactylonectria macrodidyma</name>
    <dbReference type="NCBI Taxonomy" id="307937"/>
    <lineage>
        <taxon>Eukaryota</taxon>
        <taxon>Fungi</taxon>
        <taxon>Dikarya</taxon>
        <taxon>Ascomycota</taxon>
        <taxon>Pezizomycotina</taxon>
        <taxon>Sordariomycetes</taxon>
        <taxon>Hypocreomycetidae</taxon>
        <taxon>Hypocreales</taxon>
        <taxon>Nectriaceae</taxon>
        <taxon>Dactylonectria</taxon>
    </lineage>
</organism>
<evidence type="ECO:0000313" key="2">
    <source>
        <dbReference type="EMBL" id="KAH7129015.1"/>
    </source>
</evidence>
<protein>
    <submittedName>
        <fullName evidence="2">Necrosis-inducing factor-domain-containing protein</fullName>
    </submittedName>
</protein>
<evidence type="ECO:0000313" key="3">
    <source>
        <dbReference type="Proteomes" id="UP000738349"/>
    </source>
</evidence>
<dbReference type="OrthoDB" id="73875at2759"/>